<dbReference type="Gene3D" id="2.60.40.290">
    <property type="match status" value="1"/>
</dbReference>
<name>A0AA95N9R9_9BURK</name>
<evidence type="ECO:0000256" key="9">
    <source>
        <dbReference type="SAM" id="SignalP"/>
    </source>
</evidence>
<dbReference type="GO" id="GO:0030247">
    <property type="term" value="F:polysaccharide binding"/>
    <property type="evidence" value="ECO:0007669"/>
    <property type="project" value="InterPro"/>
</dbReference>
<dbReference type="PANTHER" id="PTHR22600:SF57">
    <property type="entry name" value="BETA-N-ACETYLHEXOSAMINIDASE"/>
    <property type="match status" value="1"/>
</dbReference>
<dbReference type="Pfam" id="PF03173">
    <property type="entry name" value="CHB_HEX"/>
    <property type="match status" value="1"/>
</dbReference>
<dbReference type="EC" id="3.2.1.52" evidence="3"/>
<dbReference type="GO" id="GO:0005975">
    <property type="term" value="P:carbohydrate metabolic process"/>
    <property type="evidence" value="ECO:0007669"/>
    <property type="project" value="InterPro"/>
</dbReference>
<dbReference type="Pfam" id="PF00728">
    <property type="entry name" value="Glyco_hydro_20"/>
    <property type="match status" value="1"/>
</dbReference>
<dbReference type="RefSeq" id="WP_285232330.1">
    <property type="nucleotide sequence ID" value="NZ_CP116346.1"/>
</dbReference>
<dbReference type="SUPFAM" id="SSF55545">
    <property type="entry name" value="beta-N-acetylhexosaminidase-like domain"/>
    <property type="match status" value="1"/>
</dbReference>
<evidence type="ECO:0000256" key="7">
    <source>
        <dbReference type="ARBA" id="ARBA00033000"/>
    </source>
</evidence>
<feature type="active site" description="Proton donor" evidence="8">
    <location>
        <position position="525"/>
    </location>
</feature>
<accession>A0AA95N9R9</accession>
<feature type="chain" id="PRO_5041694684" description="beta-N-acetylhexosaminidase" evidence="9">
    <location>
        <begin position="20"/>
        <end position="830"/>
    </location>
</feature>
<evidence type="ECO:0000256" key="8">
    <source>
        <dbReference type="PIRSR" id="PIRSR625705-1"/>
    </source>
</evidence>
<dbReference type="InterPro" id="IPR025705">
    <property type="entry name" value="Beta_hexosaminidase_sua/sub"/>
</dbReference>
<dbReference type="InterPro" id="IPR015883">
    <property type="entry name" value="Glyco_hydro_20_cat"/>
</dbReference>
<evidence type="ECO:0000256" key="2">
    <source>
        <dbReference type="ARBA" id="ARBA00006285"/>
    </source>
</evidence>
<dbReference type="AlphaFoldDB" id="A0AA95N9R9"/>
<evidence type="ECO:0000259" key="10">
    <source>
        <dbReference type="SMART" id="SM01081"/>
    </source>
</evidence>
<dbReference type="InterPro" id="IPR004866">
    <property type="entry name" value="CHB/HEX_N_dom"/>
</dbReference>
<comment type="similarity">
    <text evidence="2">Belongs to the glycosyl hydrolase 20 family.</text>
</comment>
<dbReference type="EMBL" id="CP116346">
    <property type="protein sequence ID" value="WIT11250.1"/>
    <property type="molecule type" value="Genomic_DNA"/>
</dbReference>
<evidence type="ECO:0000313" key="12">
    <source>
        <dbReference type="Proteomes" id="UP001177769"/>
    </source>
</evidence>
<sequence>MRALLASLLLGLLLSGASAGPSGEGAPLRLRWELERSQFSAEHPEGRSRALFTLTNLDRRPLPAQGWSIYFSAMAGVELGPALEGQVLLERVVATLFRLRPAAGFQPLDSGQTLRIVLLHPELVLMPDKAPQAPYLVLDEAPGRGLAIRDYQLLPPSRPEQTELPPGAALPLATPQSLYQRYAQATVPAELPPLLPTPLQYRRLAGTLHWDGLPEVRAAPALAAQAEQLQSWLRPLFPSGQVRRGQPAVQLSLGPVAGLRSPEAYALSIGARQGVRLRAASPAGLARGLQSLRMLLPLPTAVLARQGVDLPALHIVDAPRYAYRGLMLDVARNFQSKATLLSTLDLMARYKLNTLHLHLSDDEGWRLEIPGLPELTEVGGRRGQQADPLAHLPPAYGSGPDLADPYGSGHYSRADYLEILRHAAALQIEVIPEIDMPAHARAAVKAMESRWQRRLRSGAAGADEFLLSEPGDRSVYRSAQLYTDHVMNPALPSTYAFVEQVVGALKAMHAEAGMPLRRLHVGGDELPAGAWEQSPACQALLKQLGASDTEALWDHFFDRVQALLRRQGIAAAGWEELGARKAMLAGEPGLAPNAHFLGRDIRLHVWNNTGANADLAYRLANAGYATVLAPATRLYFDMAHQKDPTEPGHDWAAFLDLDQVFDFMPTRMPGRQGLSAEGRRHLIGLEATLFSETVRGPERLAQMLMPRLLGLAERAWAAEPGWERLPDPAAQARARAQFMQQLGSQLLPRLDAEAPALHYRIAPPGLLRQGDRVLARAQLPGMTLRYTSDGSPPRPDSPLVQGPITARGRIGVAAFDRNGRAGRPSWIDNP</sequence>
<keyword evidence="5" id="KW-0326">Glycosidase</keyword>
<dbReference type="InterPro" id="IPR008965">
    <property type="entry name" value="CBM2/CBM3_carb-bd_dom_sf"/>
</dbReference>
<evidence type="ECO:0000256" key="3">
    <source>
        <dbReference type="ARBA" id="ARBA00012663"/>
    </source>
</evidence>
<dbReference type="Pfam" id="PF02838">
    <property type="entry name" value="Glyco_hydro_20b"/>
    <property type="match status" value="1"/>
</dbReference>
<dbReference type="InterPro" id="IPR015882">
    <property type="entry name" value="HEX_bac_N"/>
</dbReference>
<protein>
    <recommendedName>
        <fullName evidence="3">beta-N-acetylhexosaminidase</fullName>
        <ecNumber evidence="3">3.2.1.52</ecNumber>
    </recommendedName>
    <alternativeName>
        <fullName evidence="6">Beta-N-acetylhexosaminidase</fullName>
    </alternativeName>
    <alternativeName>
        <fullName evidence="7">N-acetyl-beta-glucosaminidase</fullName>
    </alternativeName>
</protein>
<dbReference type="SMART" id="SM01081">
    <property type="entry name" value="CHB_HEX"/>
    <property type="match status" value="1"/>
</dbReference>
<dbReference type="Gene3D" id="3.30.379.10">
    <property type="entry name" value="Chitobiase/beta-hexosaminidase domain 2-like"/>
    <property type="match status" value="1"/>
</dbReference>
<dbReference type="InterPro" id="IPR004867">
    <property type="entry name" value="CHB_C_dom"/>
</dbReference>
<evidence type="ECO:0000256" key="5">
    <source>
        <dbReference type="ARBA" id="ARBA00023295"/>
    </source>
</evidence>
<keyword evidence="4" id="KW-0378">Hydrolase</keyword>
<organism evidence="11 12">
    <name type="scientific">Paucibacter sediminis</name>
    <dbReference type="NCBI Taxonomy" id="3019553"/>
    <lineage>
        <taxon>Bacteria</taxon>
        <taxon>Pseudomonadati</taxon>
        <taxon>Pseudomonadota</taxon>
        <taxon>Betaproteobacteria</taxon>
        <taxon>Burkholderiales</taxon>
        <taxon>Sphaerotilaceae</taxon>
        <taxon>Roseateles</taxon>
    </lineage>
</organism>
<dbReference type="SUPFAM" id="SSF49384">
    <property type="entry name" value="Carbohydrate-binding domain"/>
    <property type="match status" value="1"/>
</dbReference>
<keyword evidence="9" id="KW-0732">Signal</keyword>
<reference evidence="11" key="1">
    <citation type="submission" date="2023-01" db="EMBL/GenBank/DDBJ databases">
        <title>Whole genome sequence of Paucibacter sp. S2-9 isolated from pond sediment.</title>
        <authorList>
            <person name="Jung J.Y."/>
        </authorList>
    </citation>
    <scope>NUCLEOTIDE SEQUENCE</scope>
    <source>
        <strain evidence="11">S2-9</strain>
    </source>
</reference>
<keyword evidence="12" id="KW-1185">Reference proteome</keyword>
<dbReference type="GO" id="GO:0016020">
    <property type="term" value="C:membrane"/>
    <property type="evidence" value="ECO:0007669"/>
    <property type="project" value="TreeGrafter"/>
</dbReference>
<gene>
    <name evidence="11" type="ORF">PFX98_20485</name>
</gene>
<evidence type="ECO:0000256" key="4">
    <source>
        <dbReference type="ARBA" id="ARBA00022801"/>
    </source>
</evidence>
<dbReference type="GO" id="GO:0030203">
    <property type="term" value="P:glycosaminoglycan metabolic process"/>
    <property type="evidence" value="ECO:0007669"/>
    <property type="project" value="TreeGrafter"/>
</dbReference>
<dbReference type="SUPFAM" id="SSF51445">
    <property type="entry name" value="(Trans)glycosidases"/>
    <property type="match status" value="1"/>
</dbReference>
<dbReference type="PRINTS" id="PR00738">
    <property type="entry name" value="GLHYDRLASE20"/>
</dbReference>
<dbReference type="InterPro" id="IPR029018">
    <property type="entry name" value="Hex-like_dom2"/>
</dbReference>
<dbReference type="GO" id="GO:0004563">
    <property type="term" value="F:beta-N-acetylhexosaminidase activity"/>
    <property type="evidence" value="ECO:0007669"/>
    <property type="project" value="UniProtKB-EC"/>
</dbReference>
<dbReference type="InterPro" id="IPR017853">
    <property type="entry name" value="GH"/>
</dbReference>
<evidence type="ECO:0000256" key="1">
    <source>
        <dbReference type="ARBA" id="ARBA00001231"/>
    </source>
</evidence>
<evidence type="ECO:0000313" key="11">
    <source>
        <dbReference type="EMBL" id="WIT11250.1"/>
    </source>
</evidence>
<dbReference type="PANTHER" id="PTHR22600">
    <property type="entry name" value="BETA-HEXOSAMINIDASE"/>
    <property type="match status" value="1"/>
</dbReference>
<dbReference type="Gene3D" id="3.20.20.80">
    <property type="entry name" value="Glycosidases"/>
    <property type="match status" value="1"/>
</dbReference>
<comment type="catalytic activity">
    <reaction evidence="1">
        <text>Hydrolysis of terminal non-reducing N-acetyl-D-hexosamine residues in N-acetyl-beta-D-hexosaminides.</text>
        <dbReference type="EC" id="3.2.1.52"/>
    </reaction>
</comment>
<dbReference type="InterPro" id="IPR012291">
    <property type="entry name" value="CBM2_carb-bd_dom_sf"/>
</dbReference>
<dbReference type="Pfam" id="PF03174">
    <property type="entry name" value="CHB_HEX_C"/>
    <property type="match status" value="1"/>
</dbReference>
<proteinExistence type="inferred from homology"/>
<dbReference type="KEGG" id="pais:PFX98_20485"/>
<feature type="domain" description="Chitobiase/beta-hexosaminidases N-terminal" evidence="10">
    <location>
        <begin position="26"/>
        <end position="177"/>
    </location>
</feature>
<dbReference type="Proteomes" id="UP001177769">
    <property type="component" value="Chromosome"/>
</dbReference>
<evidence type="ECO:0000256" key="6">
    <source>
        <dbReference type="ARBA" id="ARBA00030512"/>
    </source>
</evidence>
<feature type="signal peptide" evidence="9">
    <location>
        <begin position="1"/>
        <end position="19"/>
    </location>
</feature>